<evidence type="ECO:0000313" key="4">
    <source>
        <dbReference type="Proteomes" id="UP000823674"/>
    </source>
</evidence>
<comment type="caution">
    <text evidence="3">The sequence shown here is derived from an EMBL/GenBank/DDBJ whole genome shotgun (WGS) entry which is preliminary data.</text>
</comment>
<sequence length="660" mass="74871">MEAEKQERARQETARHGKPLASVPATEGTSRQQVLAARRREGKQVATVESVDAGSRRSAPPKRSKETKGKGVALPEEEENEDITEEDQAPHKKAKVSKKKKADNKRDRTKPPTEDELYGHLKNGVLWPPTRFADIKIMEELEIGDDIKQMLEHMNMQSFFTMAYPTYEDESCQFLASLVATFHTTKHVRQGWGRIKFKVHGKVYNMTFKEIGQALGLKDLEESSIPILYDVPKEESMARMVWRVLAGKDRKQSRDKNASICHPSVRYLHRLIVHTILPRKEPGTVNDEELQLLHQTVQHYAHPSQLHHVGSDFYKNFGMVGFFVKRLIHYKEWAWTTSDPEPQVGIGGLITPLLKFKDIPLEDDPIGPAFIDEAYLKKAQYFSGRFDGTCVYSYIQSTKEVEVLLPNTDLTSLTRAGAISFDIGSEHFLGPHGPLAPMRSPKKKKTADKYGVFQEDASSQNAEFLYGPPRYHFDQRPGALPHGPLRQAHEHISNLQRWNKAQDRTIFKLKDRCKALSKTVKRQAEASAKFMKKVADILTRGAVAGCSSSDFDFLTPQPQPSVDPLALRLPATKKELLRRKRNPPAQPHAGSATRVESSTKSRGMEHAGSRTRTYDLKAWRRLDAGTTTRVMPILSYPQYRRVLFEESCGMEQRGEAYPHV</sequence>
<dbReference type="Proteomes" id="UP000823674">
    <property type="component" value="Chromosome A10"/>
</dbReference>
<dbReference type="InterPro" id="IPR004312">
    <property type="entry name" value="ATHILA_Orf1_C"/>
</dbReference>
<feature type="compositionally biased region" description="Acidic residues" evidence="1">
    <location>
        <begin position="75"/>
        <end position="87"/>
    </location>
</feature>
<feature type="compositionally biased region" description="Basic and acidic residues" evidence="1">
    <location>
        <begin position="104"/>
        <end position="116"/>
    </location>
</feature>
<dbReference type="Pfam" id="PF03078">
    <property type="entry name" value="ATHILA"/>
    <property type="match status" value="1"/>
</dbReference>
<feature type="region of interest" description="Disordered" evidence="1">
    <location>
        <begin position="577"/>
        <end position="610"/>
    </location>
</feature>
<organism evidence="3 4">
    <name type="scientific">Brassica rapa subsp. trilocularis</name>
    <dbReference type="NCBI Taxonomy" id="1813537"/>
    <lineage>
        <taxon>Eukaryota</taxon>
        <taxon>Viridiplantae</taxon>
        <taxon>Streptophyta</taxon>
        <taxon>Embryophyta</taxon>
        <taxon>Tracheophyta</taxon>
        <taxon>Spermatophyta</taxon>
        <taxon>Magnoliopsida</taxon>
        <taxon>eudicotyledons</taxon>
        <taxon>Gunneridae</taxon>
        <taxon>Pentapetalae</taxon>
        <taxon>rosids</taxon>
        <taxon>malvids</taxon>
        <taxon>Brassicales</taxon>
        <taxon>Brassicaceae</taxon>
        <taxon>Brassiceae</taxon>
        <taxon>Brassica</taxon>
    </lineage>
</organism>
<feature type="region of interest" description="Disordered" evidence="1">
    <location>
        <begin position="1"/>
        <end position="116"/>
    </location>
</feature>
<feature type="compositionally biased region" description="Basic residues" evidence="1">
    <location>
        <begin position="91"/>
        <end position="103"/>
    </location>
</feature>
<evidence type="ECO:0000313" key="3">
    <source>
        <dbReference type="EMBL" id="KAG5375954.1"/>
    </source>
</evidence>
<gene>
    <name evidence="3" type="primary">A10g504880.1_BraROA</name>
    <name evidence="3" type="ORF">IGI04_040550</name>
</gene>
<feature type="compositionally biased region" description="Basic and acidic residues" evidence="1">
    <location>
        <begin position="1"/>
        <end position="15"/>
    </location>
</feature>
<evidence type="ECO:0000256" key="1">
    <source>
        <dbReference type="SAM" id="MobiDB-lite"/>
    </source>
</evidence>
<dbReference type="EMBL" id="JADBGQ010000010">
    <property type="protein sequence ID" value="KAG5375954.1"/>
    <property type="molecule type" value="Genomic_DNA"/>
</dbReference>
<protein>
    <recommendedName>
        <fullName evidence="2">Arabidopsis retrotransposon Orf1 C-terminal domain-containing protein</fullName>
    </recommendedName>
</protein>
<proteinExistence type="predicted"/>
<feature type="compositionally biased region" description="Basic and acidic residues" evidence="1">
    <location>
        <begin position="597"/>
        <end position="610"/>
    </location>
</feature>
<keyword evidence="4" id="KW-1185">Reference proteome</keyword>
<name>A0ABQ7KN68_BRACM</name>
<evidence type="ECO:0000259" key="2">
    <source>
        <dbReference type="Pfam" id="PF03078"/>
    </source>
</evidence>
<accession>A0ABQ7KN68</accession>
<feature type="domain" description="Arabidopsis retrotransposon Orf1 C-terminal" evidence="2">
    <location>
        <begin position="79"/>
        <end position="525"/>
    </location>
</feature>
<reference evidence="3 4" key="1">
    <citation type="submission" date="2021-03" db="EMBL/GenBank/DDBJ databases">
        <authorList>
            <person name="King G.J."/>
            <person name="Bancroft I."/>
            <person name="Baten A."/>
            <person name="Bloomfield J."/>
            <person name="Borpatragohain P."/>
            <person name="He Z."/>
            <person name="Irish N."/>
            <person name="Irwin J."/>
            <person name="Liu K."/>
            <person name="Mauleon R.P."/>
            <person name="Moore J."/>
            <person name="Morris R."/>
            <person name="Ostergaard L."/>
            <person name="Wang B."/>
            <person name="Wells R."/>
        </authorList>
    </citation>
    <scope>NUCLEOTIDE SEQUENCE [LARGE SCALE GENOMIC DNA]</scope>
    <source>
        <strain evidence="3">R-o-18</strain>
        <tissue evidence="3">Leaf</tissue>
    </source>
</reference>